<dbReference type="AlphaFoldDB" id="A0A5P1EYT4"/>
<dbReference type="Proteomes" id="UP000243459">
    <property type="component" value="Chromosome 5"/>
</dbReference>
<accession>A0A5P1EYT4</accession>
<dbReference type="Pfam" id="PF12068">
    <property type="entry name" value="PH_RBD"/>
    <property type="match status" value="1"/>
</dbReference>
<gene>
    <name evidence="3" type="ORF">A4U43_C05F32790</name>
</gene>
<evidence type="ECO:0000256" key="1">
    <source>
        <dbReference type="ARBA" id="ARBA00022468"/>
    </source>
</evidence>
<evidence type="ECO:0000313" key="4">
    <source>
        <dbReference type="Proteomes" id="UP000243459"/>
    </source>
</evidence>
<protein>
    <recommendedName>
        <fullName evidence="2">Small G protein signalling modulator 1/2 Rab-binding domain-containing protein</fullName>
    </recommendedName>
</protein>
<name>A0A5P1EYT4_ASPOF</name>
<reference evidence="4" key="1">
    <citation type="journal article" date="2017" name="Nat. Commun.">
        <title>The asparagus genome sheds light on the origin and evolution of a young Y chromosome.</title>
        <authorList>
            <person name="Harkess A."/>
            <person name="Zhou J."/>
            <person name="Xu C."/>
            <person name="Bowers J.E."/>
            <person name="Van der Hulst R."/>
            <person name="Ayyampalayam S."/>
            <person name="Mercati F."/>
            <person name="Riccardi P."/>
            <person name="McKain M.R."/>
            <person name="Kakrana A."/>
            <person name="Tang H."/>
            <person name="Ray J."/>
            <person name="Groenendijk J."/>
            <person name="Arikit S."/>
            <person name="Mathioni S.M."/>
            <person name="Nakano M."/>
            <person name="Shan H."/>
            <person name="Telgmann-Rauber A."/>
            <person name="Kanno A."/>
            <person name="Yue Z."/>
            <person name="Chen H."/>
            <person name="Li W."/>
            <person name="Chen Y."/>
            <person name="Xu X."/>
            <person name="Zhang Y."/>
            <person name="Luo S."/>
            <person name="Chen H."/>
            <person name="Gao J."/>
            <person name="Mao Z."/>
            <person name="Pires J.C."/>
            <person name="Luo M."/>
            <person name="Kudrna D."/>
            <person name="Wing R.A."/>
            <person name="Meyers B.C."/>
            <person name="Yi K."/>
            <person name="Kong H."/>
            <person name="Lavrijsen P."/>
            <person name="Sunseri F."/>
            <person name="Falavigna A."/>
            <person name="Ye Y."/>
            <person name="Leebens-Mack J.H."/>
            <person name="Chen G."/>
        </authorList>
    </citation>
    <scope>NUCLEOTIDE SEQUENCE [LARGE SCALE GENOMIC DNA]</scope>
    <source>
        <strain evidence="4">cv. DH0086</strain>
    </source>
</reference>
<feature type="domain" description="Small G protein signalling modulator 1/2 Rab-binding" evidence="2">
    <location>
        <begin position="53"/>
        <end position="198"/>
    </location>
</feature>
<dbReference type="EMBL" id="CM007385">
    <property type="protein sequence ID" value="ONK70347.1"/>
    <property type="molecule type" value="Genomic_DNA"/>
</dbReference>
<dbReference type="Gramene" id="ONK70347">
    <property type="protein sequence ID" value="ONK70347"/>
    <property type="gene ID" value="A4U43_C05F32790"/>
</dbReference>
<evidence type="ECO:0000313" key="3">
    <source>
        <dbReference type="EMBL" id="ONK70347.1"/>
    </source>
</evidence>
<dbReference type="Gene3D" id="2.30.29.230">
    <property type="match status" value="1"/>
</dbReference>
<sequence>MLIEEEEEEIVTEQLDLADDSDYAASQRQGLGDGVRLDSVERSGFDKSSEFEIVYSKVNVAIHPSQLASERIDDRLRLIKQEPDVFLPWMPFKPSYGRVRSFGHNSNSSTLAKGRDLYTVKDVLLSDIHSVRRHTPTLGLQYIIIALSSGLAYPPLDFHSGGVRECFAALKQHVLIVRSSDDANVFLVNNFQDPLREACHLWHYQGLFPSQKRQLCKI</sequence>
<keyword evidence="4" id="KW-1185">Reference proteome</keyword>
<organism evidence="3 4">
    <name type="scientific">Asparagus officinalis</name>
    <name type="common">Garden asparagus</name>
    <dbReference type="NCBI Taxonomy" id="4686"/>
    <lineage>
        <taxon>Eukaryota</taxon>
        <taxon>Viridiplantae</taxon>
        <taxon>Streptophyta</taxon>
        <taxon>Embryophyta</taxon>
        <taxon>Tracheophyta</taxon>
        <taxon>Spermatophyta</taxon>
        <taxon>Magnoliopsida</taxon>
        <taxon>Liliopsida</taxon>
        <taxon>Asparagales</taxon>
        <taxon>Asparagaceae</taxon>
        <taxon>Asparagoideae</taxon>
        <taxon>Asparagus</taxon>
    </lineage>
</organism>
<keyword evidence="1" id="KW-0343">GTPase activation</keyword>
<evidence type="ECO:0000259" key="2">
    <source>
        <dbReference type="Pfam" id="PF12068"/>
    </source>
</evidence>
<dbReference type="InterPro" id="IPR021935">
    <property type="entry name" value="SGSM1/2_RBD"/>
</dbReference>
<dbReference type="GO" id="GO:0005096">
    <property type="term" value="F:GTPase activator activity"/>
    <property type="evidence" value="ECO:0007669"/>
    <property type="project" value="UniProtKB-KW"/>
</dbReference>
<proteinExistence type="predicted"/>